<reference evidence="1" key="1">
    <citation type="journal article" date="2015" name="Nature">
        <title>Complex archaea that bridge the gap between prokaryotes and eukaryotes.</title>
        <authorList>
            <person name="Spang A."/>
            <person name="Saw J.H."/>
            <person name="Jorgensen S.L."/>
            <person name="Zaremba-Niedzwiedzka K."/>
            <person name="Martijn J."/>
            <person name="Lind A.E."/>
            <person name="van Eijk R."/>
            <person name="Schleper C."/>
            <person name="Guy L."/>
            <person name="Ettema T.J."/>
        </authorList>
    </citation>
    <scope>NUCLEOTIDE SEQUENCE</scope>
</reference>
<evidence type="ECO:0000313" key="1">
    <source>
        <dbReference type="EMBL" id="KKL10652.1"/>
    </source>
</evidence>
<name>A0A0F9BA19_9ZZZZ</name>
<dbReference type="AlphaFoldDB" id="A0A0F9BA19"/>
<accession>A0A0F9BA19</accession>
<comment type="caution">
    <text evidence="1">The sequence shown here is derived from an EMBL/GenBank/DDBJ whole genome shotgun (WGS) entry which is preliminary data.</text>
</comment>
<proteinExistence type="predicted"/>
<dbReference type="EMBL" id="LAZR01041973">
    <property type="protein sequence ID" value="KKL10652.1"/>
    <property type="molecule type" value="Genomic_DNA"/>
</dbReference>
<gene>
    <name evidence="1" type="ORF">LCGC14_2553670</name>
</gene>
<sequence length="131" mass="15082">MVDWRNYTIGTLTVILLISLGIDVGVDDNYVCRDLEITKYCDRLSSTEKTCYPMPGVRTGSKYCATGWEEILKESEPVIIEPIVLEPNIFYFDTSETVYKTENAWYTHSPNNKNCYLYGNLNWGVNCENIK</sequence>
<protein>
    <submittedName>
        <fullName evidence="1">Uncharacterized protein</fullName>
    </submittedName>
</protein>
<organism evidence="1">
    <name type="scientific">marine sediment metagenome</name>
    <dbReference type="NCBI Taxonomy" id="412755"/>
    <lineage>
        <taxon>unclassified sequences</taxon>
        <taxon>metagenomes</taxon>
        <taxon>ecological metagenomes</taxon>
    </lineage>
</organism>